<name>A0A517SN53_9BACT</name>
<dbReference type="Gene3D" id="3.40.720.10">
    <property type="entry name" value="Alkaline Phosphatase, subunit A"/>
    <property type="match status" value="1"/>
</dbReference>
<dbReference type="EMBL" id="CP036272">
    <property type="protein sequence ID" value="QDT57555.1"/>
    <property type="molecule type" value="Genomic_DNA"/>
</dbReference>
<dbReference type="RefSeq" id="WP_145268126.1">
    <property type="nucleotide sequence ID" value="NZ_CP036272.1"/>
</dbReference>
<evidence type="ECO:0008006" key="3">
    <source>
        <dbReference type="Google" id="ProtNLM"/>
    </source>
</evidence>
<dbReference type="Pfam" id="PF07394">
    <property type="entry name" value="DUF1501"/>
    <property type="match status" value="1"/>
</dbReference>
<dbReference type="PANTHER" id="PTHR43737:SF1">
    <property type="entry name" value="DUF1501 DOMAIN-CONTAINING PROTEIN"/>
    <property type="match status" value="1"/>
</dbReference>
<dbReference type="InterPro" id="IPR017850">
    <property type="entry name" value="Alkaline_phosphatase_core_sf"/>
</dbReference>
<dbReference type="PANTHER" id="PTHR43737">
    <property type="entry name" value="BLL7424 PROTEIN"/>
    <property type="match status" value="1"/>
</dbReference>
<dbReference type="Proteomes" id="UP000315003">
    <property type="component" value="Chromosome"/>
</dbReference>
<proteinExistence type="predicted"/>
<organism evidence="1 2">
    <name type="scientific">Stieleria bergensis</name>
    <dbReference type="NCBI Taxonomy" id="2528025"/>
    <lineage>
        <taxon>Bacteria</taxon>
        <taxon>Pseudomonadati</taxon>
        <taxon>Planctomycetota</taxon>
        <taxon>Planctomycetia</taxon>
        <taxon>Pirellulales</taxon>
        <taxon>Pirellulaceae</taxon>
        <taxon>Stieleria</taxon>
    </lineage>
</organism>
<dbReference type="OrthoDB" id="127333at2"/>
<accession>A0A517SN53</accession>
<keyword evidence="2" id="KW-1185">Reference proteome</keyword>
<evidence type="ECO:0000313" key="2">
    <source>
        <dbReference type="Proteomes" id="UP000315003"/>
    </source>
</evidence>
<dbReference type="InterPro" id="IPR010869">
    <property type="entry name" value="DUF1501"/>
</dbReference>
<reference evidence="1 2" key="1">
    <citation type="submission" date="2019-02" db="EMBL/GenBank/DDBJ databases">
        <title>Deep-cultivation of Planctomycetes and their phenomic and genomic characterization uncovers novel biology.</title>
        <authorList>
            <person name="Wiegand S."/>
            <person name="Jogler M."/>
            <person name="Boedeker C."/>
            <person name="Pinto D."/>
            <person name="Vollmers J."/>
            <person name="Rivas-Marin E."/>
            <person name="Kohn T."/>
            <person name="Peeters S.H."/>
            <person name="Heuer A."/>
            <person name="Rast P."/>
            <person name="Oberbeckmann S."/>
            <person name="Bunk B."/>
            <person name="Jeske O."/>
            <person name="Meyerdierks A."/>
            <person name="Storesund J.E."/>
            <person name="Kallscheuer N."/>
            <person name="Luecker S."/>
            <person name="Lage O.M."/>
            <person name="Pohl T."/>
            <person name="Merkel B.J."/>
            <person name="Hornburger P."/>
            <person name="Mueller R.-W."/>
            <person name="Bruemmer F."/>
            <person name="Labrenz M."/>
            <person name="Spormann A.M."/>
            <person name="Op den Camp H."/>
            <person name="Overmann J."/>
            <person name="Amann R."/>
            <person name="Jetten M.S.M."/>
            <person name="Mascher T."/>
            <person name="Medema M.H."/>
            <person name="Devos D.P."/>
            <person name="Kaster A.-K."/>
            <person name="Ovreas L."/>
            <person name="Rohde M."/>
            <person name="Galperin M.Y."/>
            <person name="Jogler C."/>
        </authorList>
    </citation>
    <scope>NUCLEOTIDE SEQUENCE [LARGE SCALE GENOMIC DNA]</scope>
    <source>
        <strain evidence="1 2">SV_7m_r</strain>
    </source>
</reference>
<gene>
    <name evidence="1" type="ORF">SV7mr_00370</name>
</gene>
<sequence length="462" mass="51119">MLTRRDLLKHTSAGFGYLAMAGMSASQQSIGTEVESSKSPLSPKQPHFAARAKRVIFLCMQGGPSHVDTFDYKPQLLRDHGKQGKYGGALLKSPWQFRQRGESGLWISDLFSEVARHADDMCLIRSMHCDQPVHPAAMTQMHTGTAQFVRPSLGSWTLYGLGTENASLPGFVSLSPPAGSSRNFSSAFLPAIYGGTKVGRIGGRANQFARFGPGQTPSVPDIKNPRLTDQQQRRQLNFIQQLNRSQMPAEESRNVDGVIQSYELAFRMQNAMPELMDLSQEDEKTLAMYGATGGETETFGKQCLLARRFAEAGVRFIEISHGNWDQHTRLTDDHQARATACDRPIAGLLQDLKQRGMLEDTLVIWGGEFGRTPSAQNGDGRNHNNKGYTLWMAGGGVKGGYSYGSTDEHGFESVENPCHVHDWHATVLHLLGLDHTQLTYRYAGRDFRLTDVYGNVVRDIIA</sequence>
<protein>
    <recommendedName>
        <fullName evidence="3">Sulfatase</fullName>
    </recommendedName>
</protein>
<evidence type="ECO:0000313" key="1">
    <source>
        <dbReference type="EMBL" id="QDT57555.1"/>
    </source>
</evidence>
<dbReference type="SUPFAM" id="SSF53649">
    <property type="entry name" value="Alkaline phosphatase-like"/>
    <property type="match status" value="1"/>
</dbReference>
<dbReference type="AlphaFoldDB" id="A0A517SN53"/>